<dbReference type="Pfam" id="PF11193">
    <property type="entry name" value="DUF2812"/>
    <property type="match status" value="1"/>
</dbReference>
<proteinExistence type="predicted"/>
<evidence type="ECO:0000313" key="3">
    <source>
        <dbReference type="Proteomes" id="UP000886841"/>
    </source>
</evidence>
<accession>A0A9D1JFF1</accession>
<keyword evidence="1" id="KW-0812">Transmembrane</keyword>
<sequence length="194" mass="22811">MTKKCYRFFGGFLQAQENWLNRMARQGYRLKSVHKMLYEFSACTPGEVAYKVEFTGQRSLRETQDYKDFLEELGCRVFYKNINLNYSLFKVKFRPWANRGGRWATPLSTYNRELLIVEKEADGKPFQLHTSWEDLAWYYSTIRNPWLTLAVLLAIFALTCSSWAFGALTLAACIPVAFYQYQILSAKRQARTRE</sequence>
<reference evidence="2" key="2">
    <citation type="journal article" date="2021" name="PeerJ">
        <title>Extensive microbial diversity within the chicken gut microbiome revealed by metagenomics and culture.</title>
        <authorList>
            <person name="Gilroy R."/>
            <person name="Ravi A."/>
            <person name="Getino M."/>
            <person name="Pursley I."/>
            <person name="Horton D.L."/>
            <person name="Alikhan N.F."/>
            <person name="Baker D."/>
            <person name="Gharbi K."/>
            <person name="Hall N."/>
            <person name="Watson M."/>
            <person name="Adriaenssens E.M."/>
            <person name="Foster-Nyarko E."/>
            <person name="Jarju S."/>
            <person name="Secka A."/>
            <person name="Antonio M."/>
            <person name="Oren A."/>
            <person name="Chaudhuri R.R."/>
            <person name="La Ragione R."/>
            <person name="Hildebrand F."/>
            <person name="Pallen M.J."/>
        </authorList>
    </citation>
    <scope>NUCLEOTIDE SEQUENCE</scope>
    <source>
        <strain evidence="2">ChiSxjej1B13-7041</strain>
    </source>
</reference>
<organism evidence="2 3">
    <name type="scientific">Candidatus Egerieimonas intestinavium</name>
    <dbReference type="NCBI Taxonomy" id="2840777"/>
    <lineage>
        <taxon>Bacteria</taxon>
        <taxon>Bacillati</taxon>
        <taxon>Bacillota</taxon>
        <taxon>Clostridia</taxon>
        <taxon>Lachnospirales</taxon>
        <taxon>Lachnospiraceae</taxon>
        <taxon>Lachnospiraceae incertae sedis</taxon>
        <taxon>Candidatus Egerieimonas</taxon>
    </lineage>
</organism>
<evidence type="ECO:0000313" key="2">
    <source>
        <dbReference type="EMBL" id="HIR92142.1"/>
    </source>
</evidence>
<dbReference type="Proteomes" id="UP000886841">
    <property type="component" value="Unassembled WGS sequence"/>
</dbReference>
<evidence type="ECO:0000256" key="1">
    <source>
        <dbReference type="SAM" id="Phobius"/>
    </source>
</evidence>
<keyword evidence="1" id="KW-0472">Membrane</keyword>
<dbReference type="InterPro" id="IPR021359">
    <property type="entry name" value="DUF2812"/>
</dbReference>
<keyword evidence="1" id="KW-1133">Transmembrane helix</keyword>
<gene>
    <name evidence="2" type="ORF">IAB98_01810</name>
</gene>
<comment type="caution">
    <text evidence="2">The sequence shown here is derived from an EMBL/GenBank/DDBJ whole genome shotgun (WGS) entry which is preliminary data.</text>
</comment>
<protein>
    <submittedName>
        <fullName evidence="2">DUF2812 domain-containing protein</fullName>
    </submittedName>
</protein>
<dbReference type="AlphaFoldDB" id="A0A9D1JFF1"/>
<feature type="transmembrane region" description="Helical" evidence="1">
    <location>
        <begin position="146"/>
        <end position="179"/>
    </location>
</feature>
<dbReference type="EMBL" id="DVHU01000016">
    <property type="protein sequence ID" value="HIR92142.1"/>
    <property type="molecule type" value="Genomic_DNA"/>
</dbReference>
<name>A0A9D1JFF1_9FIRM</name>
<reference evidence="2" key="1">
    <citation type="submission" date="2020-10" db="EMBL/GenBank/DDBJ databases">
        <authorList>
            <person name="Gilroy R."/>
        </authorList>
    </citation>
    <scope>NUCLEOTIDE SEQUENCE</scope>
    <source>
        <strain evidence="2">ChiSxjej1B13-7041</strain>
    </source>
</reference>